<evidence type="ECO:0000256" key="3">
    <source>
        <dbReference type="SAM" id="Coils"/>
    </source>
</evidence>
<dbReference type="AlphaFoldDB" id="A0A1T5MI07"/>
<dbReference type="RefSeq" id="WP_079689973.1">
    <property type="nucleotide sequence ID" value="NZ_FUZU01000004.1"/>
</dbReference>
<dbReference type="InterPro" id="IPR006143">
    <property type="entry name" value="RND_pump_MFP"/>
</dbReference>
<dbReference type="GO" id="GO:0030313">
    <property type="term" value="C:cell envelope"/>
    <property type="evidence" value="ECO:0007669"/>
    <property type="project" value="TreeGrafter"/>
</dbReference>
<evidence type="ECO:0000313" key="4">
    <source>
        <dbReference type="EMBL" id="SKC87825.1"/>
    </source>
</evidence>
<dbReference type="NCBIfam" id="TIGR01730">
    <property type="entry name" value="RND_mfp"/>
    <property type="match status" value="1"/>
</dbReference>
<dbReference type="STRING" id="688867.SAMN05660236_5524"/>
<dbReference type="Gene3D" id="2.40.420.20">
    <property type="match status" value="1"/>
</dbReference>
<dbReference type="Gene3D" id="1.10.287.470">
    <property type="entry name" value="Helix hairpin bin"/>
    <property type="match status" value="1"/>
</dbReference>
<dbReference type="Gene3D" id="2.40.30.170">
    <property type="match status" value="1"/>
</dbReference>
<dbReference type="PANTHER" id="PTHR30097:SF4">
    <property type="entry name" value="SLR6042 PROTEIN"/>
    <property type="match status" value="1"/>
</dbReference>
<organism evidence="4 5">
    <name type="scientific">Ohtaekwangia koreensis</name>
    <dbReference type="NCBI Taxonomy" id="688867"/>
    <lineage>
        <taxon>Bacteria</taxon>
        <taxon>Pseudomonadati</taxon>
        <taxon>Bacteroidota</taxon>
        <taxon>Cytophagia</taxon>
        <taxon>Cytophagales</taxon>
        <taxon>Fulvivirgaceae</taxon>
        <taxon>Ohtaekwangia</taxon>
    </lineage>
</organism>
<dbReference type="OrthoDB" id="9814657at2"/>
<feature type="coiled-coil region" evidence="3">
    <location>
        <begin position="138"/>
        <end position="165"/>
    </location>
</feature>
<dbReference type="PANTHER" id="PTHR30097">
    <property type="entry name" value="CATION EFFLUX SYSTEM PROTEIN CUSB"/>
    <property type="match status" value="1"/>
</dbReference>
<name>A0A1T5MI07_9BACT</name>
<comment type="similarity">
    <text evidence="1">Belongs to the membrane fusion protein (MFP) (TC 8.A.1) family.</text>
</comment>
<dbReference type="PROSITE" id="PS51257">
    <property type="entry name" value="PROKAR_LIPOPROTEIN"/>
    <property type="match status" value="1"/>
</dbReference>
<keyword evidence="2" id="KW-0813">Transport</keyword>
<dbReference type="EMBL" id="FUZU01000004">
    <property type="protein sequence ID" value="SKC87825.1"/>
    <property type="molecule type" value="Genomic_DNA"/>
</dbReference>
<evidence type="ECO:0000256" key="1">
    <source>
        <dbReference type="ARBA" id="ARBA00009477"/>
    </source>
</evidence>
<dbReference type="GO" id="GO:0016020">
    <property type="term" value="C:membrane"/>
    <property type="evidence" value="ECO:0007669"/>
    <property type="project" value="InterPro"/>
</dbReference>
<accession>A0A1T5MI07</accession>
<sequence length="401" mass="44671">MRLLKYIVLTIIVTLLYSCGSKEQPEATEAHHEEEENAATLTEAQIKTAGITLGKIERRQISGTIKANGILDVPPQQLVSVSVPLGGFLKSTTLLQGSRVRKGQLIAVIENADYIQLQQDYLEAVNQFEFSKADYERQQELAKENVNAQKTLQQAKSNYQSWLAKKNGLLAKLKLININLSELEKGNITSTGNVYAQISGYVTQVNVNIGKFVSPSDILFEIVDTEHLHAELTVFEKDVLKLRIGQRVRFTLANETQERMATVYLIGREIGQDRSVRIHCHIDKEDKELLPGMYLKANVETGGALVSALPDEAIIDFQGKKYIFIPVADEAHTEKEGNEPKHETEEGQHFAMVEIQIGNSELGYTEVTVPDTLNEQSQVVVTGAYSILSKIKNSEEEGHAH</sequence>
<dbReference type="Proteomes" id="UP000190961">
    <property type="component" value="Unassembled WGS sequence"/>
</dbReference>
<gene>
    <name evidence="4" type="ORF">SAMN05660236_5524</name>
</gene>
<evidence type="ECO:0000256" key="2">
    <source>
        <dbReference type="ARBA" id="ARBA00022448"/>
    </source>
</evidence>
<protein>
    <submittedName>
        <fullName evidence="4">Membrane fusion protein, cobalt-zinc-cadmium efflux system</fullName>
    </submittedName>
</protein>
<proteinExistence type="inferred from homology"/>
<dbReference type="GO" id="GO:0015679">
    <property type="term" value="P:plasma membrane copper ion transport"/>
    <property type="evidence" value="ECO:0007669"/>
    <property type="project" value="TreeGrafter"/>
</dbReference>
<dbReference type="SUPFAM" id="SSF111369">
    <property type="entry name" value="HlyD-like secretion proteins"/>
    <property type="match status" value="1"/>
</dbReference>
<dbReference type="GO" id="GO:0060003">
    <property type="term" value="P:copper ion export"/>
    <property type="evidence" value="ECO:0007669"/>
    <property type="project" value="TreeGrafter"/>
</dbReference>
<keyword evidence="5" id="KW-1185">Reference proteome</keyword>
<dbReference type="GO" id="GO:0022857">
    <property type="term" value="F:transmembrane transporter activity"/>
    <property type="evidence" value="ECO:0007669"/>
    <property type="project" value="InterPro"/>
</dbReference>
<dbReference type="InterPro" id="IPR051909">
    <property type="entry name" value="MFP_Cation_Efflux"/>
</dbReference>
<evidence type="ECO:0000313" key="5">
    <source>
        <dbReference type="Proteomes" id="UP000190961"/>
    </source>
</evidence>
<reference evidence="4 5" key="1">
    <citation type="submission" date="2017-02" db="EMBL/GenBank/DDBJ databases">
        <authorList>
            <person name="Peterson S.W."/>
        </authorList>
    </citation>
    <scope>NUCLEOTIDE SEQUENCE [LARGE SCALE GENOMIC DNA]</scope>
    <source>
        <strain evidence="4 5">DSM 25262</strain>
    </source>
</reference>
<keyword evidence="3" id="KW-0175">Coiled coil</keyword>